<keyword evidence="3" id="KW-1185">Reference proteome</keyword>
<dbReference type="InterPro" id="IPR005064">
    <property type="entry name" value="BUG"/>
</dbReference>
<dbReference type="PANTHER" id="PTHR42928:SF5">
    <property type="entry name" value="BLR1237 PROTEIN"/>
    <property type="match status" value="1"/>
</dbReference>
<comment type="caution">
    <text evidence="2">The sequence shown here is derived from an EMBL/GenBank/DDBJ whole genome shotgun (WGS) entry which is preliminary data.</text>
</comment>
<evidence type="ECO:0000256" key="1">
    <source>
        <dbReference type="ARBA" id="ARBA00006987"/>
    </source>
</evidence>
<accession>A0ABP7NCM5</accession>
<evidence type="ECO:0000313" key="2">
    <source>
        <dbReference type="EMBL" id="GAA3942807.1"/>
    </source>
</evidence>
<evidence type="ECO:0000313" key="3">
    <source>
        <dbReference type="Proteomes" id="UP001501591"/>
    </source>
</evidence>
<reference evidence="3" key="1">
    <citation type="journal article" date="2019" name="Int. J. Syst. Evol. Microbiol.">
        <title>The Global Catalogue of Microorganisms (GCM) 10K type strain sequencing project: providing services to taxonomists for standard genome sequencing and annotation.</title>
        <authorList>
            <consortium name="The Broad Institute Genomics Platform"/>
            <consortium name="The Broad Institute Genome Sequencing Center for Infectious Disease"/>
            <person name="Wu L."/>
            <person name="Ma J."/>
        </authorList>
    </citation>
    <scope>NUCLEOTIDE SEQUENCE [LARGE SCALE GENOMIC DNA]</scope>
    <source>
        <strain evidence="3">JCM 17024</strain>
    </source>
</reference>
<dbReference type="InterPro" id="IPR042100">
    <property type="entry name" value="Bug_dom1"/>
</dbReference>
<protein>
    <submittedName>
        <fullName evidence="2">Tripartite tricarboxylate transporter substrate binding protein</fullName>
    </submittedName>
</protein>
<sequence length="320" mass="33742">MAAAMLTVAGVIAAGCTSGPSTGGGTEGASDYPTRNIEIMVAFEGGTSDTVARMLAQYASAEWGVNVDVVNKAGGNTVPANLELQGDEPDGYSLMFHAIGSSSLLPNQLGDDLPFDVMNQTFISRLSSNTMLFLTSPDSPFETLQDAADAAKADPEHFTWSATGVAEIPMLQFFRSIGVDPQKTKSLIQDGSGDAIVLANQGDADLVIAAVGPSLGPVEGNVVKPLAIADDRWPGLDVPTTTEAGFPEVQITSWLGLAGPKGLPDDVVSAWEELIEKMLDEPDIQEQLENVASRPAFMNSKDFTAHVQSEIEEFGSLYED</sequence>
<organism evidence="2 3">
    <name type="scientific">Microbacterium soli</name>
    <dbReference type="NCBI Taxonomy" id="446075"/>
    <lineage>
        <taxon>Bacteria</taxon>
        <taxon>Bacillati</taxon>
        <taxon>Actinomycetota</taxon>
        <taxon>Actinomycetes</taxon>
        <taxon>Micrococcales</taxon>
        <taxon>Microbacteriaceae</taxon>
        <taxon>Microbacterium</taxon>
    </lineage>
</organism>
<dbReference type="Pfam" id="PF03401">
    <property type="entry name" value="TctC"/>
    <property type="match status" value="1"/>
</dbReference>
<gene>
    <name evidence="2" type="ORF">GCM10022383_20860</name>
</gene>
<proteinExistence type="inferred from homology"/>
<dbReference type="CDD" id="cd07012">
    <property type="entry name" value="PBP2_Bug_TTT"/>
    <property type="match status" value="1"/>
</dbReference>
<dbReference type="Gene3D" id="3.40.190.10">
    <property type="entry name" value="Periplasmic binding protein-like II"/>
    <property type="match status" value="1"/>
</dbReference>
<dbReference type="PIRSF" id="PIRSF017082">
    <property type="entry name" value="YflP"/>
    <property type="match status" value="1"/>
</dbReference>
<comment type="similarity">
    <text evidence="1">Belongs to the UPF0065 (bug) family.</text>
</comment>
<dbReference type="SUPFAM" id="SSF53850">
    <property type="entry name" value="Periplasmic binding protein-like II"/>
    <property type="match status" value="1"/>
</dbReference>
<dbReference type="PANTHER" id="PTHR42928">
    <property type="entry name" value="TRICARBOXYLATE-BINDING PROTEIN"/>
    <property type="match status" value="1"/>
</dbReference>
<dbReference type="EMBL" id="BAABCP010000001">
    <property type="protein sequence ID" value="GAA3942807.1"/>
    <property type="molecule type" value="Genomic_DNA"/>
</dbReference>
<dbReference type="Gene3D" id="3.40.190.150">
    <property type="entry name" value="Bordetella uptake gene, domain 1"/>
    <property type="match status" value="1"/>
</dbReference>
<name>A0ABP7NCM5_9MICO</name>
<dbReference type="Proteomes" id="UP001501591">
    <property type="component" value="Unassembled WGS sequence"/>
</dbReference>